<evidence type="ECO:0000313" key="3">
    <source>
        <dbReference type="Proteomes" id="UP000541558"/>
    </source>
</evidence>
<dbReference type="Gene3D" id="2.60.40.640">
    <property type="match status" value="1"/>
</dbReference>
<sequence>MDMLAPPQYHRFSRPGPEPMSGSELPAYSRRQNTHRPQPIVRREPTEHTFVLTEGKSSPWITLKLRSSAKSSKSLPTYFEKETITGQLEVNAERGDSIQAITATLSGRIISGAGSNDCFVFLNQTLPVWAKSLDCPRVPSPSEGASSTKLLGHCVWPLSIPIPRTVELPSGGGDVRSYRLPETFLERYTKVSVQYDLTIVVSRGKLRSDNVLKTAFGYVPSSRPDAPSLLRQLVYQEKLPLPSPANDPEGWKTLRPVSARGLMFKTRPVEARCTLALAKPLCYTRGSVLPCYISLEGRESAVLDVLANPGSILVKLRRRVRFYNQATATRKEVSWNESVEDVGTAVWWNPANSGSDAYNRFLEGEIHLAKDLRPSCEMAHFSISYYVVLCPFKAANYSSDGAALLSEPVEIATMYAKGPRPNAYAPPAYDSPMGYRDDLSHVQHML</sequence>
<dbReference type="OrthoDB" id="3162660at2759"/>
<feature type="region of interest" description="Disordered" evidence="1">
    <location>
        <begin position="1"/>
        <end position="37"/>
    </location>
</feature>
<dbReference type="AlphaFoldDB" id="A0A8H5CI64"/>
<keyword evidence="3" id="KW-1185">Reference proteome</keyword>
<organism evidence="2 3">
    <name type="scientific">Ephemerocybe angulata</name>
    <dbReference type="NCBI Taxonomy" id="980116"/>
    <lineage>
        <taxon>Eukaryota</taxon>
        <taxon>Fungi</taxon>
        <taxon>Dikarya</taxon>
        <taxon>Basidiomycota</taxon>
        <taxon>Agaricomycotina</taxon>
        <taxon>Agaricomycetes</taxon>
        <taxon>Agaricomycetidae</taxon>
        <taxon>Agaricales</taxon>
        <taxon>Agaricineae</taxon>
        <taxon>Psathyrellaceae</taxon>
        <taxon>Ephemerocybe</taxon>
    </lineage>
</organism>
<evidence type="ECO:0000313" key="2">
    <source>
        <dbReference type="EMBL" id="KAF5342240.1"/>
    </source>
</evidence>
<protein>
    <recommendedName>
        <fullName evidence="4">Arrestin-like N-terminal domain-containing protein</fullName>
    </recommendedName>
</protein>
<dbReference type="EMBL" id="JAACJK010000001">
    <property type="protein sequence ID" value="KAF5342240.1"/>
    <property type="molecule type" value="Genomic_DNA"/>
</dbReference>
<reference evidence="2 3" key="1">
    <citation type="journal article" date="2020" name="ISME J.">
        <title>Uncovering the hidden diversity of litter-decomposition mechanisms in mushroom-forming fungi.</title>
        <authorList>
            <person name="Floudas D."/>
            <person name="Bentzer J."/>
            <person name="Ahren D."/>
            <person name="Johansson T."/>
            <person name="Persson P."/>
            <person name="Tunlid A."/>
        </authorList>
    </citation>
    <scope>NUCLEOTIDE SEQUENCE [LARGE SCALE GENOMIC DNA]</scope>
    <source>
        <strain evidence="2 3">CBS 175.51</strain>
    </source>
</reference>
<name>A0A8H5CI64_9AGAR</name>
<gene>
    <name evidence="2" type="ORF">D9611_001661</name>
</gene>
<dbReference type="Proteomes" id="UP000541558">
    <property type="component" value="Unassembled WGS sequence"/>
</dbReference>
<accession>A0A8H5CI64</accession>
<evidence type="ECO:0000256" key="1">
    <source>
        <dbReference type="SAM" id="MobiDB-lite"/>
    </source>
</evidence>
<evidence type="ECO:0008006" key="4">
    <source>
        <dbReference type="Google" id="ProtNLM"/>
    </source>
</evidence>
<proteinExistence type="predicted"/>
<dbReference type="InterPro" id="IPR014752">
    <property type="entry name" value="Arrestin-like_C"/>
</dbReference>
<comment type="caution">
    <text evidence="2">The sequence shown here is derived from an EMBL/GenBank/DDBJ whole genome shotgun (WGS) entry which is preliminary data.</text>
</comment>